<protein>
    <recommendedName>
        <fullName evidence="3">Metal-binding protein</fullName>
    </recommendedName>
</protein>
<dbReference type="RefSeq" id="WP_060607412.1">
    <property type="nucleotide sequence ID" value="NZ_BBWQ01000018.1"/>
</dbReference>
<dbReference type="AlphaFoldDB" id="A0A0P0YXW3"/>
<name>A0A0P0YXW3_9HYPH</name>
<dbReference type="Pfam" id="PF02620">
    <property type="entry name" value="YceD"/>
    <property type="match status" value="1"/>
</dbReference>
<dbReference type="InterPro" id="IPR003772">
    <property type="entry name" value="YceD"/>
</dbReference>
<evidence type="ECO:0008006" key="3">
    <source>
        <dbReference type="Google" id="ProtNLM"/>
    </source>
</evidence>
<sequence length="195" mass="21129">MKGEKPVVDAGQHGLDLTVVVRSLPRTGNRIIFEASDRERTALAAFLGILSVDTLKADLTVAPWRRDGISVRGTMSAVVRQASVVTLEPVEERIDQHLDLVFLPEHSRLARIDSGEDGEIHLDPEGDDIPETFSGDRIDLGAALVEQLALALEPYPREDGAAFEAFDTDPEPDARAPSPFAGLKGLKAAKPEEND</sequence>
<dbReference type="EMBL" id="LC066371">
    <property type="protein sequence ID" value="BAT26339.1"/>
    <property type="molecule type" value="Genomic_DNA"/>
</dbReference>
<reference evidence="2" key="1">
    <citation type="journal article" date="2015" name="Proc. Natl. Acad. Sci. U.S.A.">
        <title>Bacterial clade with the ribosomal RNA operon on a small plasmid rather than the chromosome.</title>
        <authorList>
            <person name="Anda M."/>
            <person name="Ohtsubo Y."/>
            <person name="Okubo T."/>
            <person name="Sugawara M."/>
            <person name="Nagata Y."/>
            <person name="Tsuda M."/>
            <person name="Minamisawa K."/>
            <person name="Mitsui H."/>
        </authorList>
    </citation>
    <scope>NUCLEOTIDE SEQUENCE</scope>
    <source>
        <strain evidence="2">DSM 21988</strain>
    </source>
</reference>
<feature type="region of interest" description="Disordered" evidence="1">
    <location>
        <begin position="162"/>
        <end position="195"/>
    </location>
</feature>
<organism evidence="2">
    <name type="scientific">Aureimonas altamirensis</name>
    <dbReference type="NCBI Taxonomy" id="370622"/>
    <lineage>
        <taxon>Bacteria</taxon>
        <taxon>Pseudomonadati</taxon>
        <taxon>Pseudomonadota</taxon>
        <taxon>Alphaproteobacteria</taxon>
        <taxon>Hyphomicrobiales</taxon>
        <taxon>Aurantimonadaceae</taxon>
        <taxon>Aureimonas</taxon>
    </lineage>
</organism>
<evidence type="ECO:0000313" key="2">
    <source>
        <dbReference type="EMBL" id="BAT26339.1"/>
    </source>
</evidence>
<evidence type="ECO:0000256" key="1">
    <source>
        <dbReference type="SAM" id="MobiDB-lite"/>
    </source>
</evidence>
<proteinExistence type="predicted"/>
<accession>A0A0P0YXW3</accession>